<name>A0A942TFN3_9BACI</name>
<accession>A0A942TFN3</accession>
<dbReference type="Proteomes" id="UP000681414">
    <property type="component" value="Unassembled WGS sequence"/>
</dbReference>
<comment type="caution">
    <text evidence="1">The sequence shown here is derived from an EMBL/GenBank/DDBJ whole genome shotgun (WGS) entry which is preliminary data.</text>
</comment>
<dbReference type="AlphaFoldDB" id="A0A942TFN3"/>
<reference evidence="1 2" key="1">
    <citation type="submission" date="2021-05" db="EMBL/GenBank/DDBJ databases">
        <title>Novel Bacillus species.</title>
        <authorList>
            <person name="Liu G."/>
        </authorList>
    </citation>
    <scope>NUCLEOTIDE SEQUENCE [LARGE SCALE GENOMIC DNA]</scope>
    <source>
        <strain evidence="2">FJAT-49780</strain>
    </source>
</reference>
<proteinExistence type="predicted"/>
<organism evidence="1 2">
    <name type="scientific">Lederbergia citri</name>
    <dbReference type="NCBI Taxonomy" id="2833580"/>
    <lineage>
        <taxon>Bacteria</taxon>
        <taxon>Bacillati</taxon>
        <taxon>Bacillota</taxon>
        <taxon>Bacilli</taxon>
        <taxon>Bacillales</taxon>
        <taxon>Bacillaceae</taxon>
        <taxon>Lederbergia</taxon>
    </lineage>
</organism>
<evidence type="ECO:0000313" key="1">
    <source>
        <dbReference type="EMBL" id="MBS4195337.1"/>
    </source>
</evidence>
<sequence>MPLYTPKFSDSGFKGGKNILASEHLQFIEGGATLDATKFATGFHDVGKLIARNTSTGKYEPVAGKTDMTGFDNAGILNVDFENDGENDLVAGEVIVRGSVYEAKLADTVPQFFKDANPQIRYVSHI</sequence>
<evidence type="ECO:0000313" key="2">
    <source>
        <dbReference type="Proteomes" id="UP000681414"/>
    </source>
</evidence>
<dbReference type="RefSeq" id="WP_213124565.1">
    <property type="nucleotide sequence ID" value="NZ_JAGYPG010000002.1"/>
</dbReference>
<protein>
    <submittedName>
        <fullName evidence="1">Uncharacterized protein</fullName>
    </submittedName>
</protein>
<gene>
    <name evidence="1" type="ORF">KHA97_09735</name>
</gene>
<keyword evidence="2" id="KW-1185">Reference proteome</keyword>
<dbReference type="EMBL" id="JAGYPG010000002">
    <property type="protein sequence ID" value="MBS4195337.1"/>
    <property type="molecule type" value="Genomic_DNA"/>
</dbReference>